<dbReference type="InterPro" id="IPR051242">
    <property type="entry name" value="WD-EF-hand_domain"/>
</dbReference>
<evidence type="ECO:0000259" key="5">
    <source>
        <dbReference type="PROSITE" id="PS50222"/>
    </source>
</evidence>
<feature type="region of interest" description="Disordered" evidence="4">
    <location>
        <begin position="1"/>
        <end position="25"/>
    </location>
</feature>
<proteinExistence type="predicted"/>
<dbReference type="GeneID" id="105305960"/>
<dbReference type="Gene3D" id="2.130.10.10">
    <property type="entry name" value="YVTN repeat-like/Quinoprotein amine dehydrogenase"/>
    <property type="match status" value="3"/>
</dbReference>
<feature type="repeat" description="WD" evidence="3">
    <location>
        <begin position="611"/>
        <end position="651"/>
    </location>
</feature>
<dbReference type="InterPro" id="IPR011992">
    <property type="entry name" value="EF-hand-dom_pair"/>
</dbReference>
<dbReference type="OrthoDB" id="10251381at2759"/>
<keyword evidence="6" id="KW-1185">Reference proteome</keyword>
<dbReference type="KEGG" id="pvp:105305960"/>
<keyword evidence="2" id="KW-0677">Repeat</keyword>
<dbReference type="RefSeq" id="XP_011379123.1">
    <property type="nucleotide sequence ID" value="XM_011380821.2"/>
</dbReference>
<dbReference type="InterPro" id="IPR001680">
    <property type="entry name" value="WD40_rpt"/>
</dbReference>
<feature type="repeat" description="WD" evidence="3">
    <location>
        <begin position="527"/>
        <end position="554"/>
    </location>
</feature>
<dbReference type="SUPFAM" id="SSF47473">
    <property type="entry name" value="EF-hand"/>
    <property type="match status" value="1"/>
</dbReference>
<keyword evidence="1 3" id="KW-0853">WD repeat</keyword>
<dbReference type="InterPro" id="IPR015943">
    <property type="entry name" value="WD40/YVTN_repeat-like_dom_sf"/>
</dbReference>
<dbReference type="InterPro" id="IPR036322">
    <property type="entry name" value="WD40_repeat_dom_sf"/>
</dbReference>
<dbReference type="PROSITE" id="PS50222">
    <property type="entry name" value="EF_HAND_2"/>
    <property type="match status" value="1"/>
</dbReference>
<reference evidence="7" key="1">
    <citation type="submission" date="2025-08" db="UniProtKB">
        <authorList>
            <consortium name="RefSeq"/>
        </authorList>
    </citation>
    <scope>IDENTIFICATION</scope>
    <source>
        <tissue evidence="7">Kidney</tissue>
    </source>
</reference>
<organism evidence="6 7">
    <name type="scientific">Pteropus vampyrus</name>
    <name type="common">Large flying fox</name>
    <dbReference type="NCBI Taxonomy" id="132908"/>
    <lineage>
        <taxon>Eukaryota</taxon>
        <taxon>Metazoa</taxon>
        <taxon>Chordata</taxon>
        <taxon>Craniata</taxon>
        <taxon>Vertebrata</taxon>
        <taxon>Euteleostomi</taxon>
        <taxon>Mammalia</taxon>
        <taxon>Eutheria</taxon>
        <taxon>Laurasiatheria</taxon>
        <taxon>Chiroptera</taxon>
        <taxon>Yinpterochiroptera</taxon>
        <taxon>Pteropodoidea</taxon>
        <taxon>Pteropodidae</taxon>
        <taxon>Pteropodinae</taxon>
        <taxon>Pteropus</taxon>
    </lineage>
</organism>
<dbReference type="SMART" id="SM00320">
    <property type="entry name" value="WD40"/>
    <property type="match status" value="10"/>
</dbReference>
<feature type="domain" description="EF-hand" evidence="5">
    <location>
        <begin position="73"/>
        <end position="108"/>
    </location>
</feature>
<dbReference type="GO" id="GO:0005509">
    <property type="term" value="F:calcium ion binding"/>
    <property type="evidence" value="ECO:0007669"/>
    <property type="project" value="InterPro"/>
</dbReference>
<protein>
    <submittedName>
        <fullName evidence="7">WD repeat-containing protein 49</fullName>
    </submittedName>
</protein>
<evidence type="ECO:0000256" key="2">
    <source>
        <dbReference type="ARBA" id="ARBA00022737"/>
    </source>
</evidence>
<feature type="repeat" description="WD" evidence="3">
    <location>
        <begin position="390"/>
        <end position="431"/>
    </location>
</feature>
<evidence type="ECO:0000256" key="4">
    <source>
        <dbReference type="SAM" id="MobiDB-lite"/>
    </source>
</evidence>
<evidence type="ECO:0000256" key="1">
    <source>
        <dbReference type="ARBA" id="ARBA00022574"/>
    </source>
</evidence>
<dbReference type="PRINTS" id="PR00320">
    <property type="entry name" value="GPROTEINBRPT"/>
</dbReference>
<dbReference type="InterPro" id="IPR002048">
    <property type="entry name" value="EF_hand_dom"/>
</dbReference>
<dbReference type="PROSITE" id="PS50082">
    <property type="entry name" value="WD_REPEATS_2"/>
    <property type="match status" value="4"/>
</dbReference>
<accession>A0A6P3REM0</accession>
<gene>
    <name evidence="7" type="primary">WDR49</name>
</gene>
<dbReference type="PANTHER" id="PTHR44324">
    <property type="entry name" value="WD40 REPEAT DOMAIN 95"/>
    <property type="match status" value="1"/>
</dbReference>
<dbReference type="Pfam" id="PF00400">
    <property type="entry name" value="WD40"/>
    <property type="match status" value="5"/>
</dbReference>
<dbReference type="CTD" id="151790"/>
<dbReference type="InterPro" id="IPR019775">
    <property type="entry name" value="WD40_repeat_CS"/>
</dbReference>
<sequence length="1052" mass="118762">MSSPSHSLALDKGSQPGPDRTEEDHGSCLLENQLSVGDFVKIQRAFEPLEPSQTICMSREEFMQRMTEIVGWGTKEEYGKLFDKVDVVQDGFINWDKLTSFMLLALYENDERAKATVVPQWKELEFLPVKHKDTIQKVIFLKSSSRYLTISKEGLLGIWGENLKLQETLPITSDAIKLKHLWVTSLVSLENVNKIAVAFTSKELCFYDLLSKEFPCQYKLQGLKGTPICLDYWYDPLDANESILSFGDITGKVQAIAFTTALISLFERPASACEDEEATVTINWAELLSGYHKCCYTLEHKLHHGDWVRQVTYNASLDAIISSTTNNTNTVVLAWREKSKKHLKMTSFNIAQGIHAFDYHSRLNLIATAGINNKVCLWNPYVVSKPVGVLWGHSASVLAVQFFATRKQLFSFSKDKILRLWDIQHQLSIQRIACSLPKSQDFRCLFHFDEAHGRLFISFNHQLALLAMERDTSKRVKSHENAVTCVLYSSVLKQVISSDVGSTVSFWTIDTGQKIKQFTGCHGNAEISTMALDANETRLLTGSTDGTVKVWDFNGYCRHTLNVGQEGAVDISQILVLKKTILVIGWDRAITVFRPQNFNQFFIQPGEWKGGIQHRDDILCAAFLPPHTLVTGSYDGEIVLWNNNTENAHYVLHPDYQRLLKAKSDTVPQKLLGCGRSCLSHPLADQATLGACSFETDTKYNNAVMRLCFLEARKHIAATGGANLVSCGGSGYVRFWDTFKKQLLAEFLAHSGVGSIIMATNKLNRYLATGDLDGWLKIWNIEEYCLNSSKSKITQAPTLIRSFQPHEDQITSLEICELSGHSLIISSSADCSVCVTDACGSPVWIFGQAKHWQIESFFSLSKKDTNVIGSEIQEESIREIPLLSNEESCLEPTELSLLNKKNKDESICNIRPSELINLGIQYKERNIYKKKTHSLYNGEVIQKSSSAFRSLSIGALKELPEVNTPAFLLDPEKYFRKEPEEDGRRIPELPSLSETLKAVFVEKNLFPKDILDREQRTKQLYQETSSDVKIKRNKKVAEKSFQRTVAYHSVYI</sequence>
<dbReference type="PANTHER" id="PTHR44324:SF1">
    <property type="entry name" value="WD REPEAT-CONTAINING PROTEIN 49"/>
    <property type="match status" value="1"/>
</dbReference>
<dbReference type="PROSITE" id="PS50294">
    <property type="entry name" value="WD_REPEATS_REGION"/>
    <property type="match status" value="2"/>
</dbReference>
<dbReference type="Proteomes" id="UP000515202">
    <property type="component" value="Unplaced"/>
</dbReference>
<dbReference type="AlphaFoldDB" id="A0A6P3REM0"/>
<evidence type="ECO:0000313" key="6">
    <source>
        <dbReference type="Proteomes" id="UP000515202"/>
    </source>
</evidence>
<dbReference type="SUPFAM" id="SSF50978">
    <property type="entry name" value="WD40 repeat-like"/>
    <property type="match status" value="2"/>
</dbReference>
<evidence type="ECO:0000256" key="3">
    <source>
        <dbReference type="PROSITE-ProRule" id="PRU00221"/>
    </source>
</evidence>
<evidence type="ECO:0000313" key="7">
    <source>
        <dbReference type="RefSeq" id="XP_011379123.1"/>
    </source>
</evidence>
<dbReference type="InterPro" id="IPR020472">
    <property type="entry name" value="WD40_PAC1"/>
</dbReference>
<feature type="repeat" description="WD" evidence="3">
    <location>
        <begin position="476"/>
        <end position="517"/>
    </location>
</feature>
<name>A0A6P3REM0_PTEVA</name>
<dbReference type="PROSITE" id="PS00678">
    <property type="entry name" value="WD_REPEATS_1"/>
    <property type="match status" value="1"/>
</dbReference>